<evidence type="ECO:0000313" key="2">
    <source>
        <dbReference type="Proteomes" id="UP000003853"/>
    </source>
</evidence>
<comment type="caution">
    <text evidence="1">The sequence shown here is derived from an EMBL/GenBank/DDBJ whole genome shotgun (WGS) entry which is preliminary data.</text>
</comment>
<evidence type="ECO:0000313" key="1">
    <source>
        <dbReference type="EMBL" id="EDX42357.1"/>
    </source>
</evidence>
<name>B3XLQ3_LIMR1</name>
<proteinExistence type="predicted"/>
<dbReference type="RefSeq" id="WP_003663716.1">
    <property type="nucleotide sequence ID" value="NZ_AAPZ02000001.1"/>
</dbReference>
<dbReference type="AlphaFoldDB" id="B3XLQ3"/>
<accession>B3XLQ3</accession>
<dbReference type="EMBL" id="AAPZ02000001">
    <property type="protein sequence ID" value="EDX42357.1"/>
    <property type="molecule type" value="Genomic_DNA"/>
</dbReference>
<dbReference type="Proteomes" id="UP000003853">
    <property type="component" value="Unassembled WGS sequence"/>
</dbReference>
<reference evidence="2" key="1">
    <citation type="submission" date="2008-06" db="EMBL/GenBank/DDBJ databases">
        <title>Permanent draft sequence of Lactobacillus reuteri 100-23.</title>
        <authorList>
            <consortium name="US DOE Joint Genome Institute"/>
            <person name="Copeland A."/>
            <person name="Lucas S."/>
            <person name="Lapidus A."/>
            <person name="Barry K."/>
            <person name="Detter J.C."/>
            <person name="Glavina del Rio T."/>
            <person name="Hammon N."/>
            <person name="Israni S."/>
            <person name="Dalin E."/>
            <person name="Tice H."/>
            <person name="Pitluck S."/>
            <person name="Sun H."/>
            <person name="Schmutz J."/>
            <person name="Larimer F."/>
            <person name="Land M."/>
            <person name="Hauser L."/>
            <person name="Walter J."/>
            <person name="Heng N.C.K."/>
            <person name="Tannock G.W."/>
            <person name="Richardson P."/>
        </authorList>
    </citation>
    <scope>NUCLEOTIDE SEQUENCE [LARGE SCALE GENOMIC DNA]</scope>
    <source>
        <strain evidence="2">DSM 17509 / CIP 109821 / 100-23</strain>
    </source>
</reference>
<dbReference type="PATRIC" id="fig|349123.13.peg.882"/>
<sequence length="133" mass="15393">MMTSDFSGGIRLINQTEEKYDKYILCANSKESHKRMNRDIHVLTSYYGAITVQQFNCLIYINDEVYHYIYPEIADGIEKVDELEVDTSAIQLLPVKELMTYISTFKINICLTKERVALRNKAAGELNEILETE</sequence>
<organism evidence="1 2">
    <name type="scientific">Limosilactobacillus reuteri subsp. rodentium (strain DSM 17509 / CIP 109821 / 100-23)</name>
    <name type="common">Lactobacillus reuteri</name>
    <dbReference type="NCBI Taxonomy" id="349123"/>
    <lineage>
        <taxon>Bacteria</taxon>
        <taxon>Bacillati</taxon>
        <taxon>Bacillota</taxon>
        <taxon>Bacilli</taxon>
        <taxon>Lactobacillales</taxon>
        <taxon>Lactobacillaceae</taxon>
        <taxon>Limosilactobacillus</taxon>
    </lineage>
</organism>
<protein>
    <submittedName>
        <fullName evidence="1">Uncharacterized protein</fullName>
    </submittedName>
</protein>
<gene>
    <name evidence="1" type="ORF">Lreu23DRAFT_3873</name>
</gene>